<dbReference type="PROSITE" id="PS00715">
    <property type="entry name" value="SIGMA70_1"/>
    <property type="match status" value="1"/>
</dbReference>
<evidence type="ECO:0000259" key="5">
    <source>
        <dbReference type="PROSITE" id="PS00715"/>
    </source>
</evidence>
<dbReference type="CDD" id="cd06171">
    <property type="entry name" value="Sigma70_r4"/>
    <property type="match status" value="1"/>
</dbReference>
<dbReference type="InterPro" id="IPR007627">
    <property type="entry name" value="RNA_pol_sigma70_r2"/>
</dbReference>
<accession>A0A1F4S3G6</accession>
<dbReference type="Pfam" id="PF04542">
    <property type="entry name" value="Sigma70_r2"/>
    <property type="match status" value="1"/>
</dbReference>
<reference evidence="6 7" key="1">
    <citation type="journal article" date="2016" name="Nat. Commun.">
        <title>Thousands of microbial genomes shed light on interconnected biogeochemical processes in an aquifer system.</title>
        <authorList>
            <person name="Anantharaman K."/>
            <person name="Brown C.T."/>
            <person name="Hug L.A."/>
            <person name="Sharon I."/>
            <person name="Castelle C.J."/>
            <person name="Probst A.J."/>
            <person name="Thomas B.C."/>
            <person name="Singh A."/>
            <person name="Wilkins M.J."/>
            <person name="Karaoz U."/>
            <person name="Brodie E.L."/>
            <person name="Williams K.H."/>
            <person name="Hubbard S.S."/>
            <person name="Banfield J.F."/>
        </authorList>
    </citation>
    <scope>NUCLEOTIDE SEQUENCE [LARGE SCALE GENOMIC DNA]</scope>
</reference>
<dbReference type="Gene3D" id="1.20.140.160">
    <property type="match status" value="1"/>
</dbReference>
<sequence>MAKIIKKPAYTWPSTLRMWARGSGSKAFGVYLKALRDITYLTNDELVDKLALKKEAFERGDAATVEKLRNDIVSSFLPYVRNIAFSFEYSGVPIGDIIQEGNLGLMRAVEKYDPERGITLITYSRSYIWGAMMRFVYTENLAKDGVDKPLYLLELGRELSRLSKDFLMTNGRAPDHEELAEIVDLPLKTVDRALTCNSGAFNHSFYSVRRDESEEELDLQGDESFSELDGILCFGKISQPSIIDEFLQGEELSPEERVFMHEREALFDSIFRRLLTPREEKIIQLFYFEDKSYSEISAICLSSEDKVRGRKQAAIRKLRVHNLYFREFKSK</sequence>
<keyword evidence="2" id="KW-0731">Sigma factor</keyword>
<dbReference type="GO" id="GO:0016987">
    <property type="term" value="F:sigma factor activity"/>
    <property type="evidence" value="ECO:0007669"/>
    <property type="project" value="UniProtKB-KW"/>
</dbReference>
<dbReference type="InterPro" id="IPR007630">
    <property type="entry name" value="RNA_pol_sigma70_r4"/>
</dbReference>
<dbReference type="SUPFAM" id="SSF88659">
    <property type="entry name" value="Sigma3 and sigma4 domains of RNA polymerase sigma factors"/>
    <property type="match status" value="2"/>
</dbReference>
<keyword evidence="4" id="KW-0804">Transcription</keyword>
<comment type="caution">
    <text evidence="6">The sequence shown here is derived from an EMBL/GenBank/DDBJ whole genome shotgun (WGS) entry which is preliminary data.</text>
</comment>
<dbReference type="InterPro" id="IPR014284">
    <property type="entry name" value="RNA_pol_sigma-70_dom"/>
</dbReference>
<dbReference type="InterPro" id="IPR050239">
    <property type="entry name" value="Sigma-70_RNA_pol_init_factors"/>
</dbReference>
<evidence type="ECO:0000256" key="4">
    <source>
        <dbReference type="ARBA" id="ARBA00023163"/>
    </source>
</evidence>
<dbReference type="InterPro" id="IPR013325">
    <property type="entry name" value="RNA_pol_sigma_r2"/>
</dbReference>
<dbReference type="AlphaFoldDB" id="A0A1F4S3G6"/>
<keyword evidence="1" id="KW-0805">Transcription regulation</keyword>
<dbReference type="InterPro" id="IPR013324">
    <property type="entry name" value="RNA_pol_sigma_r3/r4-like"/>
</dbReference>
<dbReference type="Gene3D" id="1.20.120.1810">
    <property type="match status" value="1"/>
</dbReference>
<dbReference type="InterPro" id="IPR000943">
    <property type="entry name" value="RNA_pol_sigma70"/>
</dbReference>
<dbReference type="GO" id="GO:0006352">
    <property type="term" value="P:DNA-templated transcription initiation"/>
    <property type="evidence" value="ECO:0007669"/>
    <property type="project" value="InterPro"/>
</dbReference>
<dbReference type="PANTHER" id="PTHR30603">
    <property type="entry name" value="RNA POLYMERASE SIGMA FACTOR RPO"/>
    <property type="match status" value="1"/>
</dbReference>
<evidence type="ECO:0000313" key="6">
    <source>
        <dbReference type="EMBL" id="OGC14917.1"/>
    </source>
</evidence>
<evidence type="ECO:0000313" key="7">
    <source>
        <dbReference type="Proteomes" id="UP000177905"/>
    </source>
</evidence>
<name>A0A1F4S3G6_UNCSA</name>
<feature type="domain" description="RNA polymerase sigma-70" evidence="5">
    <location>
        <begin position="96"/>
        <end position="109"/>
    </location>
</feature>
<keyword evidence="3" id="KW-0238">DNA-binding</keyword>
<dbReference type="NCBIfam" id="TIGR02937">
    <property type="entry name" value="sigma70-ECF"/>
    <property type="match status" value="1"/>
</dbReference>
<dbReference type="PRINTS" id="PR00046">
    <property type="entry name" value="SIGMA70FCT"/>
</dbReference>
<protein>
    <recommendedName>
        <fullName evidence="5">RNA polymerase sigma-70 domain-containing protein</fullName>
    </recommendedName>
</protein>
<dbReference type="GO" id="GO:0003677">
    <property type="term" value="F:DNA binding"/>
    <property type="evidence" value="ECO:0007669"/>
    <property type="project" value="UniProtKB-KW"/>
</dbReference>
<dbReference type="Pfam" id="PF04545">
    <property type="entry name" value="Sigma70_r4"/>
    <property type="match status" value="1"/>
</dbReference>
<organism evidence="6 7">
    <name type="scientific">candidate division WOR-1 bacterium RIFOXYB2_FULL_36_35</name>
    <dbReference type="NCBI Taxonomy" id="1802578"/>
    <lineage>
        <taxon>Bacteria</taxon>
        <taxon>Bacillati</taxon>
        <taxon>Saganbacteria</taxon>
    </lineage>
</organism>
<evidence type="ECO:0000256" key="3">
    <source>
        <dbReference type="ARBA" id="ARBA00023125"/>
    </source>
</evidence>
<dbReference type="SUPFAM" id="SSF88946">
    <property type="entry name" value="Sigma2 domain of RNA polymerase sigma factors"/>
    <property type="match status" value="1"/>
</dbReference>
<gene>
    <name evidence="6" type="ORF">A2290_07455</name>
</gene>
<evidence type="ECO:0000256" key="2">
    <source>
        <dbReference type="ARBA" id="ARBA00023082"/>
    </source>
</evidence>
<dbReference type="EMBL" id="MEUA01000028">
    <property type="protein sequence ID" value="OGC14917.1"/>
    <property type="molecule type" value="Genomic_DNA"/>
</dbReference>
<dbReference type="PANTHER" id="PTHR30603:SF47">
    <property type="entry name" value="RNA POLYMERASE SIGMA FACTOR SIGD, CHLOROPLASTIC"/>
    <property type="match status" value="1"/>
</dbReference>
<evidence type="ECO:0000256" key="1">
    <source>
        <dbReference type="ARBA" id="ARBA00023015"/>
    </source>
</evidence>
<dbReference type="Proteomes" id="UP000177905">
    <property type="component" value="Unassembled WGS sequence"/>
</dbReference>
<proteinExistence type="predicted"/>